<dbReference type="EMBL" id="DRWN01000051">
    <property type="protein sequence ID" value="HHK68735.1"/>
    <property type="molecule type" value="Genomic_DNA"/>
</dbReference>
<dbReference type="InterPro" id="IPR005493">
    <property type="entry name" value="RraA/RraA-like"/>
</dbReference>
<organism evidence="1">
    <name type="scientific">Caldiarchaeum subterraneum</name>
    <dbReference type="NCBI Taxonomy" id="311458"/>
    <lineage>
        <taxon>Archaea</taxon>
        <taxon>Nitrososphaerota</taxon>
        <taxon>Candidatus Caldarchaeales</taxon>
        <taxon>Candidatus Caldarchaeaceae</taxon>
        <taxon>Candidatus Caldarchaeum</taxon>
    </lineage>
</organism>
<protein>
    <submittedName>
        <fullName evidence="1">RraA family protein</fullName>
    </submittedName>
</protein>
<accession>A0A7C5QNS2</accession>
<dbReference type="Gene3D" id="1.20.5.3070">
    <property type="match status" value="1"/>
</dbReference>
<comment type="caution">
    <text evidence="1">The sequence shown here is derived from an EMBL/GenBank/DDBJ whole genome shotgun (WGS) entry which is preliminary data.</text>
</comment>
<dbReference type="PANTHER" id="PTHR33254:SF4">
    <property type="entry name" value="4-HYDROXY-4-METHYL-2-OXOGLUTARATE ALDOLASE 3-RELATED"/>
    <property type="match status" value="1"/>
</dbReference>
<dbReference type="Pfam" id="PF03737">
    <property type="entry name" value="RraA-like"/>
    <property type="match status" value="1"/>
</dbReference>
<reference evidence="1" key="1">
    <citation type="journal article" date="2020" name="mSystems">
        <title>Genome- and Community-Level Interaction Insights into Carbon Utilization and Element Cycling Functions of Hydrothermarchaeota in Hydrothermal Sediment.</title>
        <authorList>
            <person name="Zhou Z."/>
            <person name="Liu Y."/>
            <person name="Xu W."/>
            <person name="Pan J."/>
            <person name="Luo Z.H."/>
            <person name="Li M."/>
        </authorList>
    </citation>
    <scope>NUCLEOTIDE SEQUENCE [LARGE SCALE GENOMIC DNA]</scope>
    <source>
        <strain evidence="1">SpSt-1056</strain>
    </source>
</reference>
<proteinExistence type="predicted"/>
<dbReference type="CDD" id="cd16841">
    <property type="entry name" value="RraA_family"/>
    <property type="match status" value="1"/>
</dbReference>
<sequence>MSVCGDYNPTIVTKVERPPRNIIDEFKNLSTPNVSDALERNRVNGVVENLRPMVSGVRIAGPAITVRYVPLSPGEEGTKEDIGDYLFEIAQQGDVIVIDNGGVTTYTCWGDILTFTAVKLGIAGTVIDGMFRDYDNILKMRYPIFARGTIPRTGKDRLQIDGVNVAVEVGGILVRPGDIILGDDTGVLRIPKEKAADILKDAKQVEEAERMIIDSVSSGLTLREARQKYRYFQLQRATR</sequence>
<dbReference type="PANTHER" id="PTHR33254">
    <property type="entry name" value="4-HYDROXY-4-METHYL-2-OXOGLUTARATE ALDOLASE 3-RELATED"/>
    <property type="match status" value="1"/>
</dbReference>
<name>A0A7C5QNS2_CALS0</name>
<gene>
    <name evidence="1" type="ORF">ENM11_06250</name>
</gene>
<evidence type="ECO:0000313" key="1">
    <source>
        <dbReference type="EMBL" id="HHK68735.1"/>
    </source>
</evidence>
<dbReference type="Gene3D" id="3.50.30.40">
    <property type="entry name" value="Ribonuclease E inhibitor RraA/RraA-like"/>
    <property type="match status" value="1"/>
</dbReference>
<dbReference type="AlphaFoldDB" id="A0A7C5QNS2"/>
<dbReference type="SUPFAM" id="SSF89562">
    <property type="entry name" value="RraA-like"/>
    <property type="match status" value="1"/>
</dbReference>
<dbReference type="InterPro" id="IPR036704">
    <property type="entry name" value="RraA/RraA-like_sf"/>
</dbReference>